<dbReference type="InterPro" id="IPR001279">
    <property type="entry name" value="Metallo-B-lactamas"/>
</dbReference>
<dbReference type="Gene3D" id="3.60.15.10">
    <property type="entry name" value="Ribonuclease Z/Hydroxyacylglutathione hydrolase-like"/>
    <property type="match status" value="1"/>
</dbReference>
<dbReference type="Pfam" id="PF00753">
    <property type="entry name" value="Lactamase_B"/>
    <property type="match status" value="1"/>
</dbReference>
<name>A0ABZ0L594_9BACL</name>
<feature type="domain" description="Rhodanese" evidence="2">
    <location>
        <begin position="380"/>
        <end position="459"/>
    </location>
</feature>
<dbReference type="EMBL" id="CP129118">
    <property type="protein sequence ID" value="WOV87744.1"/>
    <property type="molecule type" value="Genomic_DNA"/>
</dbReference>
<dbReference type="Proteomes" id="UP001303902">
    <property type="component" value="Chromosome"/>
</dbReference>
<dbReference type="PROSITE" id="PS50206">
    <property type="entry name" value="RHODANESE_3"/>
    <property type="match status" value="1"/>
</dbReference>
<protein>
    <submittedName>
        <fullName evidence="3">MBL fold metallo-hydrolase</fullName>
    </submittedName>
</protein>
<dbReference type="InterPro" id="IPR051682">
    <property type="entry name" value="Mito_Persulfide_Diox"/>
</dbReference>
<reference evidence="3 4" key="1">
    <citation type="submission" date="2023-06" db="EMBL/GenBank/DDBJ databases">
        <title>Sporosarcina sp. nov., isolated from Korean tranditional fermented seafood 'Jeotgal'.</title>
        <authorList>
            <person name="Yang A.I."/>
            <person name="Shin N.-R."/>
        </authorList>
    </citation>
    <scope>NUCLEOTIDE SEQUENCE [LARGE SCALE GENOMIC DNA]</scope>
    <source>
        <strain evidence="3 4">T2O-4</strain>
    </source>
</reference>
<gene>
    <name evidence="3" type="ORF">QWT69_01080</name>
</gene>
<accession>A0ABZ0L594</accession>
<sequence length="462" mass="50858">MYFKSFTDSNLAQNAYLIGCQRTGEAVVIDAPREFDHILQAAKDEGLRVTAATDTHIHADYVSGARQLAVQHGVKLYLSDEGDENWKYSYTDGIDVELLKEGSTFSIGNIDFKVWHTPGHTPESVSFLLTDRGSGATSPMGIFTGDFVFVGDVGRPDLLEKAAGISGTADSGARDMYRSIQRFKELPDHLVVWPGHGAGSACGKSLGSVPISTVGYEKNFNWAFQIDDEEKFVEELLKDQPEAPAYFAEMKRLNRVGPTILQGEKVDTLTSASELEALASEEHVLVLDTRPAAVAGTDLMTGSINIPFNKSFANWAGWLVRYDEKLVVIVENSNQDALRKALQSIGFDNILAFADPSLLEGVGKEKYDTLSVEAFLEEMKDEDTFVLDVRNDEEWNRGHLDSAHHKFLGKLRTTELPEDKKLLVHCQSGVRSAIASSVLKARGFQTVKQMSGGYNAYTATRS</sequence>
<evidence type="ECO:0000259" key="2">
    <source>
        <dbReference type="PROSITE" id="PS50206"/>
    </source>
</evidence>
<dbReference type="Gene3D" id="3.40.250.10">
    <property type="entry name" value="Rhodanese-like domain"/>
    <property type="match status" value="2"/>
</dbReference>
<evidence type="ECO:0000256" key="1">
    <source>
        <dbReference type="ARBA" id="ARBA00022723"/>
    </source>
</evidence>
<dbReference type="Pfam" id="PF00581">
    <property type="entry name" value="Rhodanese"/>
    <property type="match status" value="1"/>
</dbReference>
<dbReference type="InterPro" id="IPR036873">
    <property type="entry name" value="Rhodanese-like_dom_sf"/>
</dbReference>
<evidence type="ECO:0000313" key="4">
    <source>
        <dbReference type="Proteomes" id="UP001303902"/>
    </source>
</evidence>
<evidence type="ECO:0000313" key="3">
    <source>
        <dbReference type="EMBL" id="WOV87744.1"/>
    </source>
</evidence>
<dbReference type="InterPro" id="IPR036866">
    <property type="entry name" value="RibonucZ/Hydroxyglut_hydro"/>
</dbReference>
<keyword evidence="1" id="KW-0479">Metal-binding</keyword>
<dbReference type="SMART" id="SM00849">
    <property type="entry name" value="Lactamase_B"/>
    <property type="match status" value="1"/>
</dbReference>
<organism evidence="3 4">
    <name type="scientific">Sporosarcina oncorhynchi</name>
    <dbReference type="NCBI Taxonomy" id="3056444"/>
    <lineage>
        <taxon>Bacteria</taxon>
        <taxon>Bacillati</taxon>
        <taxon>Bacillota</taxon>
        <taxon>Bacilli</taxon>
        <taxon>Bacillales</taxon>
        <taxon>Caryophanaceae</taxon>
        <taxon>Sporosarcina</taxon>
    </lineage>
</organism>
<dbReference type="InterPro" id="IPR044528">
    <property type="entry name" value="POD-like_MBL-fold"/>
</dbReference>
<dbReference type="PANTHER" id="PTHR43084:SF1">
    <property type="entry name" value="PERSULFIDE DIOXYGENASE ETHE1, MITOCHONDRIAL"/>
    <property type="match status" value="1"/>
</dbReference>
<dbReference type="SUPFAM" id="SSF52821">
    <property type="entry name" value="Rhodanese/Cell cycle control phosphatase"/>
    <property type="match status" value="2"/>
</dbReference>
<dbReference type="CDD" id="cd00158">
    <property type="entry name" value="RHOD"/>
    <property type="match status" value="1"/>
</dbReference>
<dbReference type="SUPFAM" id="SSF56281">
    <property type="entry name" value="Metallo-hydrolase/oxidoreductase"/>
    <property type="match status" value="1"/>
</dbReference>
<dbReference type="RefSeq" id="WP_317968140.1">
    <property type="nucleotide sequence ID" value="NZ_CP129118.1"/>
</dbReference>
<dbReference type="SMART" id="SM00450">
    <property type="entry name" value="RHOD"/>
    <property type="match status" value="1"/>
</dbReference>
<dbReference type="CDD" id="cd07724">
    <property type="entry name" value="POD-like_MBL-fold"/>
    <property type="match status" value="1"/>
</dbReference>
<dbReference type="InterPro" id="IPR001763">
    <property type="entry name" value="Rhodanese-like_dom"/>
</dbReference>
<dbReference type="PANTHER" id="PTHR43084">
    <property type="entry name" value="PERSULFIDE DIOXYGENASE ETHE1"/>
    <property type="match status" value="1"/>
</dbReference>
<proteinExistence type="predicted"/>
<keyword evidence="4" id="KW-1185">Reference proteome</keyword>